<evidence type="ECO:0000313" key="2">
    <source>
        <dbReference type="EMBL" id="GIY40083.1"/>
    </source>
</evidence>
<organism evidence="2 3">
    <name type="scientific">Caerostris darwini</name>
    <dbReference type="NCBI Taxonomy" id="1538125"/>
    <lineage>
        <taxon>Eukaryota</taxon>
        <taxon>Metazoa</taxon>
        <taxon>Ecdysozoa</taxon>
        <taxon>Arthropoda</taxon>
        <taxon>Chelicerata</taxon>
        <taxon>Arachnida</taxon>
        <taxon>Araneae</taxon>
        <taxon>Araneomorphae</taxon>
        <taxon>Entelegynae</taxon>
        <taxon>Araneoidea</taxon>
        <taxon>Araneidae</taxon>
        <taxon>Caerostris</taxon>
    </lineage>
</organism>
<dbReference type="Proteomes" id="UP001054837">
    <property type="component" value="Unassembled WGS sequence"/>
</dbReference>
<evidence type="ECO:0000256" key="1">
    <source>
        <dbReference type="SAM" id="MobiDB-lite"/>
    </source>
</evidence>
<feature type="compositionally biased region" description="Polar residues" evidence="1">
    <location>
        <begin position="8"/>
        <end position="18"/>
    </location>
</feature>
<proteinExistence type="predicted"/>
<feature type="region of interest" description="Disordered" evidence="1">
    <location>
        <begin position="1"/>
        <end position="21"/>
    </location>
</feature>
<comment type="caution">
    <text evidence="2">The sequence shown here is derived from an EMBL/GenBank/DDBJ whole genome shotgun (WGS) entry which is preliminary data.</text>
</comment>
<evidence type="ECO:0000313" key="3">
    <source>
        <dbReference type="Proteomes" id="UP001054837"/>
    </source>
</evidence>
<gene>
    <name evidence="2" type="ORF">CDAR_621051</name>
</gene>
<sequence>MIEWQSPECRSTPCSSKGGNQGIRFSAITGIHDDMIKWQSPECRSTPCSSKGGNQGIRFSAITDILSGTLSGFE</sequence>
<keyword evidence="3" id="KW-1185">Reference proteome</keyword>
<protein>
    <submittedName>
        <fullName evidence="2">Uncharacterized protein</fullName>
    </submittedName>
</protein>
<accession>A0AAV4T811</accession>
<reference evidence="2 3" key="1">
    <citation type="submission" date="2021-06" db="EMBL/GenBank/DDBJ databases">
        <title>Caerostris darwini draft genome.</title>
        <authorList>
            <person name="Kono N."/>
            <person name="Arakawa K."/>
        </authorList>
    </citation>
    <scope>NUCLEOTIDE SEQUENCE [LARGE SCALE GENOMIC DNA]</scope>
</reference>
<dbReference type="AlphaFoldDB" id="A0AAV4T811"/>
<dbReference type="EMBL" id="BPLQ01008881">
    <property type="protein sequence ID" value="GIY40083.1"/>
    <property type="molecule type" value="Genomic_DNA"/>
</dbReference>
<name>A0AAV4T811_9ARAC</name>